<dbReference type="eggNOG" id="COG0609">
    <property type="taxonomic scope" value="Bacteria"/>
</dbReference>
<dbReference type="CDD" id="cd06550">
    <property type="entry name" value="TM_ABC_iron-siderophores_like"/>
    <property type="match status" value="1"/>
</dbReference>
<evidence type="ECO:0000256" key="2">
    <source>
        <dbReference type="ARBA" id="ARBA00007935"/>
    </source>
</evidence>
<proteinExistence type="inferred from homology"/>
<sequence>MNVRRLNPMSAFVLLGIGLVSSFLLALASGATGFGFSPHGVSDPQVMRLVVMGIRLPRIVLAILVGAGLGAAGAVMQGMFRNPLADPGLIGVSSGAALGATLMIVQGSLWFGDTVLAHWGIPAGGMMGACVMTAGLQAFATRQGRLSTSRLVLAGVALGALASSATGILLYRANDTALRDLTFWTMGSLSGVRWPEIEILAPLTIVSLLLLWALSRPLNLLLAGEENAALMGCHVRRVKYLCLFAVTLAVGPAVSFSGVIGFVGVIVPHLVRLASGPDHRILIPASAMLGAILLVLSDTLARIIAPPSDVPVGIITAALGAPVFIWLLMRSSDREIPA</sequence>
<evidence type="ECO:0000256" key="7">
    <source>
        <dbReference type="ARBA" id="ARBA00023136"/>
    </source>
</evidence>
<keyword evidence="7 8" id="KW-0472">Membrane</keyword>
<dbReference type="SUPFAM" id="SSF81345">
    <property type="entry name" value="ABC transporter involved in vitamin B12 uptake, BtuC"/>
    <property type="match status" value="1"/>
</dbReference>
<comment type="similarity">
    <text evidence="2">Belongs to the binding-protein-dependent transport system permease family. FecCD subfamily.</text>
</comment>
<evidence type="ECO:0000256" key="6">
    <source>
        <dbReference type="ARBA" id="ARBA00022989"/>
    </source>
</evidence>
<dbReference type="PANTHER" id="PTHR30472:SF25">
    <property type="entry name" value="ABC TRANSPORTER PERMEASE PROTEIN MJ0876-RELATED"/>
    <property type="match status" value="1"/>
</dbReference>
<evidence type="ECO:0000256" key="5">
    <source>
        <dbReference type="ARBA" id="ARBA00022692"/>
    </source>
</evidence>
<feature type="transmembrane region" description="Helical" evidence="8">
    <location>
        <begin position="117"/>
        <end position="139"/>
    </location>
</feature>
<dbReference type="EMBL" id="CBLX010000001">
    <property type="protein sequence ID" value="CDG38073.1"/>
    <property type="molecule type" value="Genomic_DNA"/>
</dbReference>
<feature type="transmembrane region" description="Helical" evidence="8">
    <location>
        <begin position="199"/>
        <end position="219"/>
    </location>
</feature>
<evidence type="ECO:0000256" key="4">
    <source>
        <dbReference type="ARBA" id="ARBA00022475"/>
    </source>
</evidence>
<feature type="transmembrane region" description="Helical" evidence="8">
    <location>
        <begin position="151"/>
        <end position="171"/>
    </location>
</feature>
<protein>
    <submittedName>
        <fullName evidence="9">Transport system permease protein</fullName>
    </submittedName>
</protein>
<reference evidence="9 10" key="2">
    <citation type="journal article" date="2014" name="PLoS ONE">
        <title>Evolution of mitochondria reconstructed from the energy metabolism of living bacteria.</title>
        <authorList>
            <person name="Degli Esposti M."/>
            <person name="Chouaia B."/>
            <person name="Comandatore F."/>
            <person name="Crotti E."/>
            <person name="Sassera D."/>
            <person name="Lievens P.M."/>
            <person name="Daffonchio D."/>
            <person name="Bandi C."/>
        </authorList>
    </citation>
    <scope>NUCLEOTIDE SEQUENCE [LARGE SCALE GENOMIC DNA]</scope>
    <source>
        <strain evidence="9 10">SF2.1</strain>
    </source>
</reference>
<dbReference type="InterPro" id="IPR037294">
    <property type="entry name" value="ABC_BtuC-like"/>
</dbReference>
<reference evidence="9 10" key="1">
    <citation type="journal article" date="2014" name="Genome Biol. Evol.">
        <title>Acetic acid bacteria genomes reveal functional traits for adaptation to life in insect guts.</title>
        <authorList>
            <person name="Chouaia B."/>
            <person name="Gaiarsa S."/>
            <person name="Crotti E."/>
            <person name="Comandatore F."/>
            <person name="Degli Esposti M."/>
            <person name="Ricci I."/>
            <person name="Alma A."/>
            <person name="Favia G."/>
            <person name="Bandi C."/>
            <person name="Daffonchio D."/>
        </authorList>
    </citation>
    <scope>NUCLEOTIDE SEQUENCE [LARGE SCALE GENOMIC DNA]</scope>
    <source>
        <strain evidence="9 10">SF2.1</strain>
    </source>
</reference>
<feature type="transmembrane region" description="Helical" evidence="8">
    <location>
        <begin position="88"/>
        <end position="111"/>
    </location>
</feature>
<keyword evidence="5 8" id="KW-0812">Transmembrane</keyword>
<evidence type="ECO:0000256" key="8">
    <source>
        <dbReference type="SAM" id="Phobius"/>
    </source>
</evidence>
<keyword evidence="6 8" id="KW-1133">Transmembrane helix</keyword>
<keyword evidence="3" id="KW-0813">Transport</keyword>
<evidence type="ECO:0000313" key="10">
    <source>
        <dbReference type="Proteomes" id="UP000027583"/>
    </source>
</evidence>
<feature type="transmembrane region" description="Helical" evidence="8">
    <location>
        <begin position="54"/>
        <end position="76"/>
    </location>
</feature>
<dbReference type="AlphaFoldDB" id="A0A060QBK2"/>
<feature type="transmembrane region" description="Helical" evidence="8">
    <location>
        <begin position="240"/>
        <end position="267"/>
    </location>
</feature>
<dbReference type="RefSeq" id="WP_035443855.1">
    <property type="nucleotide sequence ID" value="NZ_CBLX010000001.1"/>
</dbReference>
<name>A0A060QBK2_9PROT</name>
<feature type="transmembrane region" description="Helical" evidence="8">
    <location>
        <begin position="279"/>
        <end position="297"/>
    </location>
</feature>
<dbReference type="Pfam" id="PF01032">
    <property type="entry name" value="FecCD"/>
    <property type="match status" value="1"/>
</dbReference>
<dbReference type="PANTHER" id="PTHR30472">
    <property type="entry name" value="FERRIC ENTEROBACTIN TRANSPORT SYSTEM PERMEASE PROTEIN"/>
    <property type="match status" value="1"/>
</dbReference>
<comment type="subcellular location">
    <subcellularLocation>
        <location evidence="1">Cell membrane</location>
        <topology evidence="1">Multi-pass membrane protein</topology>
    </subcellularLocation>
</comment>
<dbReference type="InterPro" id="IPR000522">
    <property type="entry name" value="ABC_transptr_permease_BtuC"/>
</dbReference>
<feature type="transmembrane region" description="Helical" evidence="8">
    <location>
        <begin position="309"/>
        <end position="329"/>
    </location>
</feature>
<dbReference type="GO" id="GO:0005886">
    <property type="term" value="C:plasma membrane"/>
    <property type="evidence" value="ECO:0007669"/>
    <property type="project" value="UniProtKB-SubCell"/>
</dbReference>
<accession>A0A060QBK2</accession>
<evidence type="ECO:0000256" key="1">
    <source>
        <dbReference type="ARBA" id="ARBA00004651"/>
    </source>
</evidence>
<dbReference type="GO" id="GO:0033214">
    <property type="term" value="P:siderophore-iron import into cell"/>
    <property type="evidence" value="ECO:0007669"/>
    <property type="project" value="TreeGrafter"/>
</dbReference>
<organism evidence="9 10">
    <name type="scientific">Asaia bogorensis</name>
    <dbReference type="NCBI Taxonomy" id="91915"/>
    <lineage>
        <taxon>Bacteria</taxon>
        <taxon>Pseudomonadati</taxon>
        <taxon>Pseudomonadota</taxon>
        <taxon>Alphaproteobacteria</taxon>
        <taxon>Acetobacterales</taxon>
        <taxon>Acetobacteraceae</taxon>
        <taxon>Asaia</taxon>
    </lineage>
</organism>
<dbReference type="Proteomes" id="UP000027583">
    <property type="component" value="Unassembled WGS sequence"/>
</dbReference>
<dbReference type="FunFam" id="1.10.3470.10:FF:000001">
    <property type="entry name" value="Vitamin B12 ABC transporter permease BtuC"/>
    <property type="match status" value="1"/>
</dbReference>
<evidence type="ECO:0000313" key="9">
    <source>
        <dbReference type="EMBL" id="CDG38073.1"/>
    </source>
</evidence>
<dbReference type="GO" id="GO:0022857">
    <property type="term" value="F:transmembrane transporter activity"/>
    <property type="evidence" value="ECO:0007669"/>
    <property type="project" value="InterPro"/>
</dbReference>
<gene>
    <name evidence="9" type="ORF">ASAP_0028</name>
</gene>
<dbReference type="Gene3D" id="1.10.3470.10">
    <property type="entry name" value="ABC transporter involved in vitamin B12 uptake, BtuC"/>
    <property type="match status" value="1"/>
</dbReference>
<evidence type="ECO:0000256" key="3">
    <source>
        <dbReference type="ARBA" id="ARBA00022448"/>
    </source>
</evidence>
<keyword evidence="4" id="KW-1003">Cell membrane</keyword>
<comment type="caution">
    <text evidence="9">The sequence shown here is derived from an EMBL/GenBank/DDBJ whole genome shotgun (WGS) entry which is preliminary data.</text>
</comment>